<evidence type="ECO:0000313" key="1">
    <source>
        <dbReference type="EMBL" id="MFD2998757.1"/>
    </source>
</evidence>
<sequence>MSSIIDGPIPEFIPTGLTGSATAFSDDSLPTNHQNKFRPYRYKTRIPGTLLADVLL</sequence>
<proteinExistence type="predicted"/>
<name>A0ABW6BP24_9BACT</name>
<accession>A0ABW6BP24</accession>
<protein>
    <submittedName>
        <fullName evidence="1">Uncharacterized protein</fullName>
    </submittedName>
</protein>
<reference evidence="2" key="1">
    <citation type="journal article" date="2019" name="Int. J. Syst. Evol. Microbiol.">
        <title>The Global Catalogue of Microorganisms (GCM) 10K type strain sequencing project: providing services to taxonomists for standard genome sequencing and annotation.</title>
        <authorList>
            <consortium name="The Broad Institute Genomics Platform"/>
            <consortium name="The Broad Institute Genome Sequencing Center for Infectious Disease"/>
            <person name="Wu L."/>
            <person name="Ma J."/>
        </authorList>
    </citation>
    <scope>NUCLEOTIDE SEQUENCE [LARGE SCALE GENOMIC DNA]</scope>
    <source>
        <strain evidence="2">KCTC 23984</strain>
    </source>
</reference>
<organism evidence="1 2">
    <name type="scientific">Pontibacter toksunensis</name>
    <dbReference type="NCBI Taxonomy" id="1332631"/>
    <lineage>
        <taxon>Bacteria</taxon>
        <taxon>Pseudomonadati</taxon>
        <taxon>Bacteroidota</taxon>
        <taxon>Cytophagia</taxon>
        <taxon>Cytophagales</taxon>
        <taxon>Hymenobacteraceae</taxon>
        <taxon>Pontibacter</taxon>
    </lineage>
</organism>
<gene>
    <name evidence="1" type="ORF">ACFS7Z_00150</name>
</gene>
<dbReference type="RefSeq" id="WP_377479036.1">
    <property type="nucleotide sequence ID" value="NZ_JBHUOX010000001.1"/>
</dbReference>
<dbReference type="EMBL" id="JBHUOX010000001">
    <property type="protein sequence ID" value="MFD2998757.1"/>
    <property type="molecule type" value="Genomic_DNA"/>
</dbReference>
<dbReference type="Proteomes" id="UP001597641">
    <property type="component" value="Unassembled WGS sequence"/>
</dbReference>
<evidence type="ECO:0000313" key="2">
    <source>
        <dbReference type="Proteomes" id="UP001597641"/>
    </source>
</evidence>
<keyword evidence="2" id="KW-1185">Reference proteome</keyword>
<comment type="caution">
    <text evidence="1">The sequence shown here is derived from an EMBL/GenBank/DDBJ whole genome shotgun (WGS) entry which is preliminary data.</text>
</comment>